<protein>
    <submittedName>
        <fullName evidence="1">Uncharacterized protein</fullName>
    </submittedName>
</protein>
<dbReference type="Proteomes" id="UP000001064">
    <property type="component" value="Unassembled WGS sequence"/>
</dbReference>
<evidence type="ECO:0000313" key="1">
    <source>
        <dbReference type="EMBL" id="EGC30272.1"/>
    </source>
</evidence>
<dbReference type="GeneID" id="10510828"/>
<dbReference type="RefSeq" id="XP_003293199.1">
    <property type="nucleotide sequence ID" value="XM_003293151.1"/>
</dbReference>
<dbReference type="KEGG" id="dpp:DICPUDRAFT_83775"/>
<keyword evidence="2" id="KW-1185">Reference proteome</keyword>
<evidence type="ECO:0000313" key="2">
    <source>
        <dbReference type="Proteomes" id="UP000001064"/>
    </source>
</evidence>
<dbReference type="EMBL" id="GL871342">
    <property type="protein sequence ID" value="EGC30272.1"/>
    <property type="molecule type" value="Genomic_DNA"/>
</dbReference>
<sequence>MEKTHIPQPIEEETNYCGECKSIKCKHSKYHVCQLHLDFKEKIYPNEIGEFLILNHEETKITSVCNDKCIQSIASKYDELKSYLDNMKFYYLSLMPKENGFFNCPIDLKDFENYMEGRLIPSSKTNTLKRVEESIKFKLRNNRIYLNDNLTEYQKKELYGLKYTTGSFPSLNQEFTVYEINKSTPILGPNQ</sequence>
<name>F1A0K9_DICPU</name>
<dbReference type="VEuPathDB" id="AmoebaDB:DICPUDRAFT_83775"/>
<gene>
    <name evidence="1" type="ORF">DICPUDRAFT_83775</name>
</gene>
<accession>F1A0K9</accession>
<proteinExistence type="predicted"/>
<reference evidence="2" key="1">
    <citation type="journal article" date="2011" name="Genome Biol.">
        <title>Comparative genomics of the social amoebae Dictyostelium discoideum and Dictyostelium purpureum.</title>
        <authorList>
            <consortium name="US DOE Joint Genome Institute (JGI-PGF)"/>
            <person name="Sucgang R."/>
            <person name="Kuo A."/>
            <person name="Tian X."/>
            <person name="Salerno W."/>
            <person name="Parikh A."/>
            <person name="Feasley C.L."/>
            <person name="Dalin E."/>
            <person name="Tu H."/>
            <person name="Huang E."/>
            <person name="Barry K."/>
            <person name="Lindquist E."/>
            <person name="Shapiro H."/>
            <person name="Bruce D."/>
            <person name="Schmutz J."/>
            <person name="Salamov A."/>
            <person name="Fey P."/>
            <person name="Gaudet P."/>
            <person name="Anjard C."/>
            <person name="Babu M.M."/>
            <person name="Basu S."/>
            <person name="Bushmanova Y."/>
            <person name="van der Wel H."/>
            <person name="Katoh-Kurasawa M."/>
            <person name="Dinh C."/>
            <person name="Coutinho P.M."/>
            <person name="Saito T."/>
            <person name="Elias M."/>
            <person name="Schaap P."/>
            <person name="Kay R.R."/>
            <person name="Henrissat B."/>
            <person name="Eichinger L."/>
            <person name="Rivero F."/>
            <person name="Putnam N.H."/>
            <person name="West C.M."/>
            <person name="Loomis W.F."/>
            <person name="Chisholm R.L."/>
            <person name="Shaulsky G."/>
            <person name="Strassmann J.E."/>
            <person name="Queller D.C."/>
            <person name="Kuspa A."/>
            <person name="Grigoriev I.V."/>
        </authorList>
    </citation>
    <scope>NUCLEOTIDE SEQUENCE [LARGE SCALE GENOMIC DNA]</scope>
    <source>
        <strain evidence="2">QSDP1</strain>
    </source>
</reference>
<dbReference type="InParanoid" id="F1A0K9"/>
<organism evidence="1 2">
    <name type="scientific">Dictyostelium purpureum</name>
    <name type="common">Slime mold</name>
    <dbReference type="NCBI Taxonomy" id="5786"/>
    <lineage>
        <taxon>Eukaryota</taxon>
        <taxon>Amoebozoa</taxon>
        <taxon>Evosea</taxon>
        <taxon>Eumycetozoa</taxon>
        <taxon>Dictyostelia</taxon>
        <taxon>Dictyosteliales</taxon>
        <taxon>Dictyosteliaceae</taxon>
        <taxon>Dictyostelium</taxon>
    </lineage>
</organism>
<dbReference type="AlphaFoldDB" id="F1A0K9"/>